<evidence type="ECO:0000313" key="8">
    <source>
        <dbReference type="EMBL" id="GAY78094.1"/>
    </source>
</evidence>
<feature type="transmembrane region" description="Helical" evidence="7">
    <location>
        <begin position="49"/>
        <end position="69"/>
    </location>
</feature>
<comment type="caution">
    <text evidence="8">The sequence shown here is derived from an EMBL/GenBank/DDBJ whole genome shotgun (WGS) entry which is preliminary data.</text>
</comment>
<name>A0A4Y1ZGR7_9BACL</name>
<evidence type="ECO:0000256" key="1">
    <source>
        <dbReference type="ARBA" id="ARBA00004141"/>
    </source>
</evidence>
<comment type="similarity">
    <text evidence="2">Belongs to the nucleobase:cation symporter-2 (NCS2) (TC 2.A.40) family.</text>
</comment>
<dbReference type="GO" id="GO:0042907">
    <property type="term" value="F:xanthine transmembrane transporter activity"/>
    <property type="evidence" value="ECO:0007669"/>
    <property type="project" value="TreeGrafter"/>
</dbReference>
<dbReference type="PANTHER" id="PTHR42810:SF4">
    <property type="entry name" value="URIC ACID TRANSPORTER UACT"/>
    <property type="match status" value="1"/>
</dbReference>
<sequence length="80" mass="8311">MGSVKRMEQTHSKGKIVSLGIQHMLAMYGGAVIVPLIVGGAVGLKGAELALLVSIDLVACGIATLLQAWKTAFSVSAYRL</sequence>
<evidence type="ECO:0000256" key="2">
    <source>
        <dbReference type="ARBA" id="ARBA00008821"/>
    </source>
</evidence>
<evidence type="ECO:0000256" key="6">
    <source>
        <dbReference type="ARBA" id="ARBA00023136"/>
    </source>
</evidence>
<dbReference type="PANTHER" id="PTHR42810">
    <property type="entry name" value="PURINE PERMEASE C1399.01C-RELATED"/>
    <property type="match status" value="1"/>
</dbReference>
<dbReference type="GO" id="GO:0005886">
    <property type="term" value="C:plasma membrane"/>
    <property type="evidence" value="ECO:0007669"/>
    <property type="project" value="TreeGrafter"/>
</dbReference>
<evidence type="ECO:0000256" key="7">
    <source>
        <dbReference type="SAM" id="Phobius"/>
    </source>
</evidence>
<dbReference type="Proteomes" id="UP000319716">
    <property type="component" value="Unassembled WGS sequence"/>
</dbReference>
<reference evidence="8 9" key="1">
    <citation type="submission" date="2017-11" db="EMBL/GenBank/DDBJ databases">
        <title>Draft Genome Sequence of Sporolactobacillus inulinus NBRC 111894 Isolated from Koso, a Japanese Sugar-Vegetable Fermented Beverage.</title>
        <authorList>
            <person name="Chiou T.Y."/>
            <person name="Oshima K."/>
            <person name="Suda W."/>
            <person name="Hattori M."/>
            <person name="Takahashi T."/>
        </authorList>
    </citation>
    <scope>NUCLEOTIDE SEQUENCE [LARGE SCALE GENOMIC DNA]</scope>
    <source>
        <strain evidence="8 9">NBRC111894</strain>
    </source>
</reference>
<comment type="subcellular location">
    <subcellularLocation>
        <location evidence="1">Membrane</location>
        <topology evidence="1">Multi-pass membrane protein</topology>
    </subcellularLocation>
</comment>
<keyword evidence="3" id="KW-0813">Transport</keyword>
<protein>
    <submittedName>
        <fullName evidence="8">Xanthine permease</fullName>
    </submittedName>
</protein>
<feature type="transmembrane region" description="Helical" evidence="7">
    <location>
        <begin position="21"/>
        <end position="43"/>
    </location>
</feature>
<evidence type="ECO:0000256" key="3">
    <source>
        <dbReference type="ARBA" id="ARBA00022448"/>
    </source>
</evidence>
<dbReference type="AlphaFoldDB" id="A0A4Y1ZGR7"/>
<evidence type="ECO:0000256" key="5">
    <source>
        <dbReference type="ARBA" id="ARBA00022989"/>
    </source>
</evidence>
<keyword evidence="4 7" id="KW-0812">Transmembrane</keyword>
<proteinExistence type="inferred from homology"/>
<gene>
    <name evidence="8" type="ORF">NBRC111894_3648</name>
</gene>
<keyword evidence="6 7" id="KW-0472">Membrane</keyword>
<evidence type="ECO:0000256" key="4">
    <source>
        <dbReference type="ARBA" id="ARBA00022692"/>
    </source>
</evidence>
<dbReference type="Pfam" id="PF00860">
    <property type="entry name" value="Xan_ur_permease"/>
    <property type="match status" value="1"/>
</dbReference>
<organism evidence="8 9">
    <name type="scientific">Sporolactobacillus inulinus</name>
    <dbReference type="NCBI Taxonomy" id="2078"/>
    <lineage>
        <taxon>Bacteria</taxon>
        <taxon>Bacillati</taxon>
        <taxon>Bacillota</taxon>
        <taxon>Bacilli</taxon>
        <taxon>Bacillales</taxon>
        <taxon>Sporolactobacillaceae</taxon>
        <taxon>Sporolactobacillus</taxon>
    </lineage>
</organism>
<dbReference type="EMBL" id="BEXB01000039">
    <property type="protein sequence ID" value="GAY78094.1"/>
    <property type="molecule type" value="Genomic_DNA"/>
</dbReference>
<keyword evidence="5 7" id="KW-1133">Transmembrane helix</keyword>
<dbReference type="InterPro" id="IPR006043">
    <property type="entry name" value="NCS2"/>
</dbReference>
<evidence type="ECO:0000313" key="9">
    <source>
        <dbReference type="Proteomes" id="UP000319716"/>
    </source>
</evidence>
<accession>A0A4Y1ZGR7</accession>